<comment type="caution">
    <text evidence="2">The sequence shown here is derived from an EMBL/GenBank/DDBJ whole genome shotgun (WGS) entry which is preliminary data.</text>
</comment>
<keyword evidence="2" id="KW-0503">Monooxygenase</keyword>
<organism evidence="2 3">
    <name type="scientific">Streptomyces niveiscabiei</name>
    <dbReference type="NCBI Taxonomy" id="164115"/>
    <lineage>
        <taxon>Bacteria</taxon>
        <taxon>Bacillati</taxon>
        <taxon>Actinomycetota</taxon>
        <taxon>Actinomycetes</taxon>
        <taxon>Kitasatosporales</taxon>
        <taxon>Streptomycetaceae</taxon>
        <taxon>Streptomyces</taxon>
    </lineage>
</organism>
<proteinExistence type="predicted"/>
<protein>
    <submittedName>
        <fullName evidence="2">Antibiotic biosynthesis monooxygenase family protein</fullName>
        <ecNumber evidence="2">1.14.-.-</ecNumber>
    </submittedName>
</protein>
<feature type="domain" description="ABM" evidence="1">
    <location>
        <begin position="11"/>
        <end position="101"/>
    </location>
</feature>
<dbReference type="RefSeq" id="WP_409120074.1">
    <property type="nucleotide sequence ID" value="NZ_JBJVNI010000001.1"/>
</dbReference>
<dbReference type="InterPro" id="IPR007138">
    <property type="entry name" value="ABM_dom"/>
</dbReference>
<evidence type="ECO:0000259" key="1">
    <source>
        <dbReference type="PROSITE" id="PS51725"/>
    </source>
</evidence>
<dbReference type="GO" id="GO:0004497">
    <property type="term" value="F:monooxygenase activity"/>
    <property type="evidence" value="ECO:0007669"/>
    <property type="project" value="UniProtKB-KW"/>
</dbReference>
<dbReference type="EC" id="1.14.-.-" evidence="2"/>
<evidence type="ECO:0000313" key="2">
    <source>
        <dbReference type="EMBL" id="MFM9607284.1"/>
    </source>
</evidence>
<dbReference type="EMBL" id="JBJVNI010000001">
    <property type="protein sequence ID" value="MFM9607284.1"/>
    <property type="molecule type" value="Genomic_DNA"/>
</dbReference>
<dbReference type="Proteomes" id="UP001631957">
    <property type="component" value="Unassembled WGS sequence"/>
</dbReference>
<dbReference type="InterPro" id="IPR011008">
    <property type="entry name" value="Dimeric_a/b-barrel"/>
</dbReference>
<reference evidence="2 3" key="1">
    <citation type="submission" date="2024-12" db="EMBL/GenBank/DDBJ databases">
        <title>Forecasting of Potato common scab and diversities of Pathogenic streptomyces spp. in china.</title>
        <authorList>
            <person name="Handique U."/>
            <person name="Wu J."/>
        </authorList>
    </citation>
    <scope>NUCLEOTIDE SEQUENCE [LARGE SCALE GENOMIC DNA]</scope>
    <source>
        <strain evidence="2 3">ZRIMU1530</strain>
    </source>
</reference>
<keyword evidence="2" id="KW-0560">Oxidoreductase</keyword>
<dbReference type="Gene3D" id="3.30.70.100">
    <property type="match status" value="1"/>
</dbReference>
<name>A0ABW9HGX1_9ACTN</name>
<dbReference type="PROSITE" id="PS51725">
    <property type="entry name" value="ABM"/>
    <property type="match status" value="1"/>
</dbReference>
<evidence type="ECO:0000313" key="3">
    <source>
        <dbReference type="Proteomes" id="UP001631957"/>
    </source>
</evidence>
<dbReference type="SUPFAM" id="SSF54909">
    <property type="entry name" value="Dimeric alpha+beta barrel"/>
    <property type="match status" value="1"/>
</dbReference>
<accession>A0ABW9HGX1</accession>
<keyword evidence="3" id="KW-1185">Reference proteome</keyword>
<sequence length="115" mass="13005">MTDISAGRELATFINVFPTKPRDQHKVVDLIVKAHEEFIRHRPGYVSGNVHRSVDGYQVVDYTQWRRREDFEAVVRDPAAAVHFAPIGELSQGRQLAYDVVYSHTGDGQEGSSHD</sequence>
<gene>
    <name evidence="2" type="ORF">ACKI18_01005</name>
</gene>